<dbReference type="RefSeq" id="WP_182632351.1">
    <property type="nucleotide sequence ID" value="NZ_JAALDM010000135.1"/>
</dbReference>
<accession>A0ABV5JUD0</accession>
<evidence type="ECO:0000313" key="4">
    <source>
        <dbReference type="Proteomes" id="UP001589700"/>
    </source>
</evidence>
<comment type="caution">
    <text evidence="3">The sequence shown here is derived from an EMBL/GenBank/DDBJ whole genome shotgun (WGS) entry which is preliminary data.</text>
</comment>
<keyword evidence="4" id="KW-1185">Reference proteome</keyword>
<proteinExistence type="inferred from homology"/>
<dbReference type="Proteomes" id="UP001589700">
    <property type="component" value="Unassembled WGS sequence"/>
</dbReference>
<evidence type="ECO:0000259" key="2">
    <source>
        <dbReference type="Pfam" id="PF00501"/>
    </source>
</evidence>
<reference evidence="3 4" key="1">
    <citation type="submission" date="2024-09" db="EMBL/GenBank/DDBJ databases">
        <authorList>
            <person name="Sun Q."/>
            <person name="Mori K."/>
        </authorList>
    </citation>
    <scope>NUCLEOTIDE SEQUENCE [LARGE SCALE GENOMIC DNA]</scope>
    <source>
        <strain evidence="3 4">CCM 7659</strain>
    </source>
</reference>
<dbReference type="InterPro" id="IPR045851">
    <property type="entry name" value="AMP-bd_C_sf"/>
</dbReference>
<dbReference type="InterPro" id="IPR042099">
    <property type="entry name" value="ANL_N_sf"/>
</dbReference>
<dbReference type="Pfam" id="PF00501">
    <property type="entry name" value="AMP-binding"/>
    <property type="match status" value="1"/>
</dbReference>
<dbReference type="SUPFAM" id="SSF56801">
    <property type="entry name" value="Acetyl-CoA synthetase-like"/>
    <property type="match status" value="1"/>
</dbReference>
<dbReference type="InterPro" id="IPR020845">
    <property type="entry name" value="AMP-binding_CS"/>
</dbReference>
<gene>
    <name evidence="3" type="ORF">ACFFVD_16540</name>
</gene>
<name>A0ABV5JUD0_9ACTN</name>
<dbReference type="EMBL" id="JBHMDY010000032">
    <property type="protein sequence ID" value="MFB9261394.1"/>
    <property type="molecule type" value="Genomic_DNA"/>
</dbReference>
<keyword evidence="3" id="KW-0436">Ligase</keyword>
<dbReference type="PROSITE" id="PS00455">
    <property type="entry name" value="AMP_BINDING"/>
    <property type="match status" value="1"/>
</dbReference>
<dbReference type="NCBIfam" id="NF005850">
    <property type="entry name" value="PRK07768.1"/>
    <property type="match status" value="1"/>
</dbReference>
<evidence type="ECO:0000313" key="3">
    <source>
        <dbReference type="EMBL" id="MFB9261394.1"/>
    </source>
</evidence>
<dbReference type="GO" id="GO:0016874">
    <property type="term" value="F:ligase activity"/>
    <property type="evidence" value="ECO:0007669"/>
    <property type="project" value="UniProtKB-KW"/>
</dbReference>
<evidence type="ECO:0000256" key="1">
    <source>
        <dbReference type="ARBA" id="ARBA00006432"/>
    </source>
</evidence>
<dbReference type="PANTHER" id="PTHR22754:SF32">
    <property type="entry name" value="DISCO-INTERACTING PROTEIN 2"/>
    <property type="match status" value="1"/>
</dbReference>
<dbReference type="InterPro" id="IPR000873">
    <property type="entry name" value="AMP-dep_synth/lig_dom"/>
</dbReference>
<comment type="similarity">
    <text evidence="1">Belongs to the ATP-dependent AMP-binding enzyme family.</text>
</comment>
<sequence>MTTFVEKWLMGPVPHDRGLHSGDDPANLKFRAWSQVRLAARTVAAGLAATGVGHGGRVAILADDPGDVADLVQATWTRGAAFTMLHQPTPRANLHAWLDDTRAVIAMLGADVLVVGGIFADALAGTDVGTTIVSVDELTRLGRAGEGADIVPVPLVADDVAILQLTSGSTGIPKAVVISFGNLEANHYAMAEAIDLTDVDVSISWLPLFHDMGMVGLLLLPMLSGITAVITTPRAFLVKPQVWAELIDRFRGTCTAAPNFAYALLAKRLRRADDGAYDLSSLRVAINGAEPIDESSMFSLLAEGTRFGLRSEALLPCYGMAETTLAVSFDSLSTRFDVDTIDAGLAETTGEIRLAPATVERAAAGAGAEGSAGGPDAGTKVQTHVRLGQPVPGIEVAVLHEGQALPANRIGTLMVRGAAVTARYLKETGFEYAVNADGWLDTGDLGYITETGEVVVTGRAKDVIIVSGRNIAPAVIERAACTVDGVRPGNAAAVPHPRPDGREGIAVIAETEGAADPEASQRIHDEISRAVFDAVGVPVSAVTLIGKGELPKTTSGKIRRHCAADLVTVGGA</sequence>
<dbReference type="Gene3D" id="3.40.50.12780">
    <property type="entry name" value="N-terminal domain of ligase-like"/>
    <property type="match status" value="1"/>
</dbReference>
<organism evidence="3 4">
    <name type="scientific">Dietzia aerolata</name>
    <dbReference type="NCBI Taxonomy" id="595984"/>
    <lineage>
        <taxon>Bacteria</taxon>
        <taxon>Bacillati</taxon>
        <taxon>Actinomycetota</taxon>
        <taxon>Actinomycetes</taxon>
        <taxon>Mycobacteriales</taxon>
        <taxon>Dietziaceae</taxon>
        <taxon>Dietzia</taxon>
    </lineage>
</organism>
<dbReference type="Gene3D" id="3.30.300.30">
    <property type="match status" value="1"/>
</dbReference>
<dbReference type="PANTHER" id="PTHR22754">
    <property type="entry name" value="DISCO-INTERACTING PROTEIN 2 DIP2 -RELATED"/>
    <property type="match status" value="1"/>
</dbReference>
<protein>
    <submittedName>
        <fullName evidence="3">Long-chain-fatty-acid--CoA ligase</fullName>
    </submittedName>
</protein>
<feature type="domain" description="AMP-dependent synthetase/ligase" evidence="2">
    <location>
        <begin position="33"/>
        <end position="425"/>
    </location>
</feature>